<organism evidence="1 2">
    <name type="scientific">Colletotrichum zoysiae</name>
    <dbReference type="NCBI Taxonomy" id="1216348"/>
    <lineage>
        <taxon>Eukaryota</taxon>
        <taxon>Fungi</taxon>
        <taxon>Dikarya</taxon>
        <taxon>Ascomycota</taxon>
        <taxon>Pezizomycotina</taxon>
        <taxon>Sordariomycetes</taxon>
        <taxon>Hypocreomycetidae</taxon>
        <taxon>Glomerellales</taxon>
        <taxon>Glomerellaceae</taxon>
        <taxon>Colletotrichum</taxon>
        <taxon>Colletotrichum graminicola species complex</taxon>
    </lineage>
</organism>
<keyword evidence="2" id="KW-1185">Reference proteome</keyword>
<gene>
    <name evidence="1" type="ORF">LX32DRAFT_453909</name>
</gene>
<accession>A0AAD9HF72</accession>
<evidence type="ECO:0000313" key="1">
    <source>
        <dbReference type="EMBL" id="KAK2027126.1"/>
    </source>
</evidence>
<protein>
    <submittedName>
        <fullName evidence="1">Uncharacterized protein</fullName>
    </submittedName>
</protein>
<name>A0AAD9HF72_9PEZI</name>
<reference evidence="1" key="1">
    <citation type="submission" date="2021-06" db="EMBL/GenBank/DDBJ databases">
        <title>Comparative genomics, transcriptomics and evolutionary studies reveal genomic signatures of adaptation to plant cell wall in hemibiotrophic fungi.</title>
        <authorList>
            <consortium name="DOE Joint Genome Institute"/>
            <person name="Baroncelli R."/>
            <person name="Diaz J.F."/>
            <person name="Benocci T."/>
            <person name="Peng M."/>
            <person name="Battaglia E."/>
            <person name="Haridas S."/>
            <person name="Andreopoulos W."/>
            <person name="Labutti K."/>
            <person name="Pangilinan J."/>
            <person name="Floch G.L."/>
            <person name="Makela M.R."/>
            <person name="Henrissat B."/>
            <person name="Grigoriev I.V."/>
            <person name="Crouch J.A."/>
            <person name="De Vries R.P."/>
            <person name="Sukno S.A."/>
            <person name="Thon M.R."/>
        </authorList>
    </citation>
    <scope>NUCLEOTIDE SEQUENCE</scope>
    <source>
        <strain evidence="1">MAFF235873</strain>
    </source>
</reference>
<dbReference type="EMBL" id="MU842901">
    <property type="protein sequence ID" value="KAK2027126.1"/>
    <property type="molecule type" value="Genomic_DNA"/>
</dbReference>
<comment type="caution">
    <text evidence="1">The sequence shown here is derived from an EMBL/GenBank/DDBJ whole genome shotgun (WGS) entry which is preliminary data.</text>
</comment>
<evidence type="ECO:0000313" key="2">
    <source>
        <dbReference type="Proteomes" id="UP001232148"/>
    </source>
</evidence>
<proteinExistence type="predicted"/>
<sequence>MPEHGGRLRSARDHVRWVLDFLLAEIPSCVCGLAHAAHHGGYTASLEMGCPRVRYIVASRLAIMQCLRRCYGDSGRTRWAGLRSASMALGRVTD</sequence>
<dbReference type="Proteomes" id="UP001232148">
    <property type="component" value="Unassembled WGS sequence"/>
</dbReference>
<dbReference type="AlphaFoldDB" id="A0AAD9HF72"/>